<evidence type="ECO:0000256" key="3">
    <source>
        <dbReference type="ARBA" id="ARBA00022692"/>
    </source>
</evidence>
<sequence length="211" mass="22509">MEVRGGAMEGKRSIVDRYMAILERRPLYTKMATNYLICFLGDVSCQAMGAGSLRALSRAFDVKRAVLYGSMGALYLAPLAHYWYGALDSAIVKTPAGQVDGAEKPSTATRVTGALKMLFIDQAIASPIVNSGFLFAYAAFTGLAGGSGFGAALHSGSAKVQSALWPTLVASWKIWPAANFLNFMFVPLQLRALFLSVVGVAWNLVLSSIAN</sequence>
<dbReference type="GO" id="GO:0005737">
    <property type="term" value="C:cytoplasm"/>
    <property type="evidence" value="ECO:0007669"/>
    <property type="project" value="TreeGrafter"/>
</dbReference>
<keyword evidence="4 6" id="KW-1133">Transmembrane helix</keyword>
<gene>
    <name evidence="7" type="ORF">JKP88DRAFT_82606</name>
</gene>
<evidence type="ECO:0000256" key="6">
    <source>
        <dbReference type="RuleBase" id="RU363053"/>
    </source>
</evidence>
<feature type="transmembrane region" description="Helical" evidence="6">
    <location>
        <begin position="192"/>
        <end position="210"/>
    </location>
</feature>
<keyword evidence="3 6" id="KW-0812">Transmembrane</keyword>
<comment type="subcellular location">
    <subcellularLocation>
        <location evidence="1">Membrane</location>
        <topology evidence="1">Multi-pass membrane protein</topology>
    </subcellularLocation>
</comment>
<comment type="caution">
    <text evidence="7">The sequence shown here is derived from an EMBL/GenBank/DDBJ whole genome shotgun (WGS) entry which is preliminary data.</text>
</comment>
<dbReference type="EMBL" id="JAFCMP010000519">
    <property type="protein sequence ID" value="KAG5177961.1"/>
    <property type="molecule type" value="Genomic_DNA"/>
</dbReference>
<evidence type="ECO:0000256" key="4">
    <source>
        <dbReference type="ARBA" id="ARBA00022989"/>
    </source>
</evidence>
<feature type="transmembrane region" description="Helical" evidence="6">
    <location>
        <begin position="32"/>
        <end position="53"/>
    </location>
</feature>
<dbReference type="Pfam" id="PF04117">
    <property type="entry name" value="Mpv17_PMP22"/>
    <property type="match status" value="1"/>
</dbReference>
<keyword evidence="5 6" id="KW-0472">Membrane</keyword>
<dbReference type="PANTHER" id="PTHR11266">
    <property type="entry name" value="PEROXISOMAL MEMBRANE PROTEIN 2, PXMP2 MPV17"/>
    <property type="match status" value="1"/>
</dbReference>
<protein>
    <submittedName>
        <fullName evidence="7">Uncharacterized protein</fullName>
    </submittedName>
</protein>
<evidence type="ECO:0000256" key="5">
    <source>
        <dbReference type="ARBA" id="ARBA00023136"/>
    </source>
</evidence>
<name>A0A835YM13_9STRA</name>
<keyword evidence="8" id="KW-1185">Reference proteome</keyword>
<feature type="transmembrane region" description="Helical" evidence="6">
    <location>
        <begin position="134"/>
        <end position="153"/>
    </location>
</feature>
<feature type="transmembrane region" description="Helical" evidence="6">
    <location>
        <begin position="65"/>
        <end position="84"/>
    </location>
</feature>
<dbReference type="Proteomes" id="UP000664859">
    <property type="component" value="Unassembled WGS sequence"/>
</dbReference>
<evidence type="ECO:0000313" key="8">
    <source>
        <dbReference type="Proteomes" id="UP000664859"/>
    </source>
</evidence>
<dbReference type="OrthoDB" id="430207at2759"/>
<comment type="similarity">
    <text evidence="2 6">Belongs to the peroxisomal membrane protein PXMP2/4 family.</text>
</comment>
<dbReference type="GO" id="GO:0016020">
    <property type="term" value="C:membrane"/>
    <property type="evidence" value="ECO:0007669"/>
    <property type="project" value="UniProtKB-SubCell"/>
</dbReference>
<evidence type="ECO:0000256" key="1">
    <source>
        <dbReference type="ARBA" id="ARBA00004141"/>
    </source>
</evidence>
<evidence type="ECO:0000313" key="7">
    <source>
        <dbReference type="EMBL" id="KAG5177961.1"/>
    </source>
</evidence>
<dbReference type="AlphaFoldDB" id="A0A835YM13"/>
<proteinExistence type="inferred from homology"/>
<accession>A0A835YM13</accession>
<evidence type="ECO:0000256" key="2">
    <source>
        <dbReference type="ARBA" id="ARBA00006824"/>
    </source>
</evidence>
<dbReference type="InterPro" id="IPR007248">
    <property type="entry name" value="Mpv17_PMP22"/>
</dbReference>
<reference evidence="7" key="1">
    <citation type="submission" date="2021-02" db="EMBL/GenBank/DDBJ databases">
        <title>First Annotated Genome of the Yellow-green Alga Tribonema minus.</title>
        <authorList>
            <person name="Mahan K.M."/>
        </authorList>
    </citation>
    <scope>NUCLEOTIDE SEQUENCE</scope>
    <source>
        <strain evidence="7">UTEX B ZZ1240</strain>
    </source>
</reference>
<organism evidence="7 8">
    <name type="scientific">Tribonema minus</name>
    <dbReference type="NCBI Taxonomy" id="303371"/>
    <lineage>
        <taxon>Eukaryota</taxon>
        <taxon>Sar</taxon>
        <taxon>Stramenopiles</taxon>
        <taxon>Ochrophyta</taxon>
        <taxon>PX clade</taxon>
        <taxon>Xanthophyceae</taxon>
        <taxon>Tribonematales</taxon>
        <taxon>Tribonemataceae</taxon>
        <taxon>Tribonema</taxon>
    </lineage>
</organism>